<dbReference type="InterPro" id="IPR015797">
    <property type="entry name" value="NUDIX_hydrolase-like_dom_sf"/>
</dbReference>
<reference evidence="7" key="1">
    <citation type="journal article" date="2020" name="Syst. Appl. Microbiol.">
        <title>Streptomyces alkaliterrae sp. nov., isolated from an alkaline soil, and emended descriptions of Streptomyces alkaliphilus, Streptomyces calidiresistens and Streptomyces durbertensis.</title>
        <authorList>
            <person name="Swiecimska M."/>
            <person name="Golinska P."/>
            <person name="Nouioui I."/>
            <person name="Wypij M."/>
            <person name="Rai M."/>
            <person name="Sangal V."/>
            <person name="Goodfellow M."/>
        </authorList>
    </citation>
    <scope>NUCLEOTIDE SEQUENCE [LARGE SCALE GENOMIC DNA]</scope>
    <source>
        <strain evidence="7">DSM 104538</strain>
    </source>
</reference>
<dbReference type="PRINTS" id="PR00502">
    <property type="entry name" value="NUDIXFAMILY"/>
</dbReference>
<dbReference type="PROSITE" id="PS51462">
    <property type="entry name" value="NUDIX"/>
    <property type="match status" value="1"/>
</dbReference>
<comment type="cofactor">
    <cofactor evidence="1">
        <name>Mg(2+)</name>
        <dbReference type="ChEBI" id="CHEBI:18420"/>
    </cofactor>
</comment>
<feature type="domain" description="Nudix hydrolase" evidence="5">
    <location>
        <begin position="21"/>
        <end position="156"/>
    </location>
</feature>
<keyword evidence="7" id="KW-1185">Reference proteome</keyword>
<dbReference type="Proteomes" id="UP000766698">
    <property type="component" value="Unassembled WGS sequence"/>
</dbReference>
<protein>
    <submittedName>
        <fullName evidence="6">NUDIX domain-containing protein</fullName>
    </submittedName>
</protein>
<evidence type="ECO:0000256" key="3">
    <source>
        <dbReference type="ARBA" id="ARBA00022801"/>
    </source>
</evidence>
<proteinExistence type="inferred from homology"/>
<evidence type="ECO:0000256" key="1">
    <source>
        <dbReference type="ARBA" id="ARBA00001946"/>
    </source>
</evidence>
<comment type="caution">
    <text evidence="6">The sequence shown here is derived from an EMBL/GenBank/DDBJ whole genome shotgun (WGS) entry which is preliminary data.</text>
</comment>
<evidence type="ECO:0000313" key="7">
    <source>
        <dbReference type="Proteomes" id="UP000766698"/>
    </source>
</evidence>
<dbReference type="Gene3D" id="3.90.79.10">
    <property type="entry name" value="Nucleoside Triphosphate Pyrophosphohydrolase"/>
    <property type="match status" value="1"/>
</dbReference>
<dbReference type="InterPro" id="IPR020476">
    <property type="entry name" value="Nudix_hydrolase"/>
</dbReference>
<dbReference type="Pfam" id="PF00293">
    <property type="entry name" value="NUDIX"/>
    <property type="match status" value="1"/>
</dbReference>
<evidence type="ECO:0000256" key="2">
    <source>
        <dbReference type="ARBA" id="ARBA00005582"/>
    </source>
</evidence>
<evidence type="ECO:0000259" key="5">
    <source>
        <dbReference type="PROSITE" id="PS51462"/>
    </source>
</evidence>
<dbReference type="InterPro" id="IPR020084">
    <property type="entry name" value="NUDIX_hydrolase_CS"/>
</dbReference>
<organism evidence="6 7">
    <name type="scientific">Streptomyces durbertensis</name>
    <dbReference type="NCBI Taxonomy" id="2448886"/>
    <lineage>
        <taxon>Bacteria</taxon>
        <taxon>Bacillati</taxon>
        <taxon>Actinomycetota</taxon>
        <taxon>Actinomycetes</taxon>
        <taxon>Kitasatosporales</taxon>
        <taxon>Streptomycetaceae</taxon>
        <taxon>Streptomyces</taxon>
    </lineage>
</organism>
<dbReference type="PANTHER" id="PTHR43046:SF16">
    <property type="entry name" value="ADP-RIBOSE PYROPHOSPHATASE YJHB-RELATED"/>
    <property type="match status" value="1"/>
</dbReference>
<dbReference type="RefSeq" id="WP_182855569.1">
    <property type="nucleotide sequence ID" value="NZ_WMLF01000135.1"/>
</dbReference>
<keyword evidence="3 4" id="KW-0378">Hydrolase</keyword>
<dbReference type="PROSITE" id="PS00893">
    <property type="entry name" value="NUDIX_BOX"/>
    <property type="match status" value="1"/>
</dbReference>
<evidence type="ECO:0000313" key="6">
    <source>
        <dbReference type="EMBL" id="MBB1244217.1"/>
    </source>
</evidence>
<sequence>MTQPTTDDRPEKPEAAPGTATPLLVAAVIVHDTAADRVVLLQRGERAKFAKGRWDLPIGKSEPGEPITETAVRELYEETGLTVEPEALDLAHVIHGARGVDAPDGFLTVVFVTHEWSGELENREPGKHAQVRWFDVDAIPDNLVGTTSSAARRYFAGGPKVSLHGWE</sequence>
<comment type="similarity">
    <text evidence="2 4">Belongs to the Nudix hydrolase family.</text>
</comment>
<accession>A0ABR6EGJ9</accession>
<dbReference type="InterPro" id="IPR000086">
    <property type="entry name" value="NUDIX_hydrolase_dom"/>
</dbReference>
<dbReference type="EMBL" id="WMLF01000135">
    <property type="protein sequence ID" value="MBB1244217.1"/>
    <property type="molecule type" value="Genomic_DNA"/>
</dbReference>
<dbReference type="PANTHER" id="PTHR43046">
    <property type="entry name" value="GDP-MANNOSE MANNOSYL HYDROLASE"/>
    <property type="match status" value="1"/>
</dbReference>
<name>A0ABR6EGJ9_9ACTN</name>
<gene>
    <name evidence="6" type="ORF">GL263_11700</name>
</gene>
<evidence type="ECO:0000256" key="4">
    <source>
        <dbReference type="RuleBase" id="RU003476"/>
    </source>
</evidence>
<dbReference type="SUPFAM" id="SSF55811">
    <property type="entry name" value="Nudix"/>
    <property type="match status" value="1"/>
</dbReference>